<proteinExistence type="predicted"/>
<evidence type="ECO:0000313" key="4">
    <source>
        <dbReference type="Proteomes" id="UP001280121"/>
    </source>
</evidence>
<evidence type="ECO:0000313" key="3">
    <source>
        <dbReference type="EMBL" id="KAK2643811.1"/>
    </source>
</evidence>
<dbReference type="PANTHER" id="PTHR33184">
    <property type="entry name" value="PROTEIN TAPETUM DETERMINANT 1-LIKE-RELATED"/>
    <property type="match status" value="1"/>
</dbReference>
<dbReference type="GO" id="GO:0001709">
    <property type="term" value="P:cell fate determination"/>
    <property type="evidence" value="ECO:0007669"/>
    <property type="project" value="TreeGrafter"/>
</dbReference>
<evidence type="ECO:0000256" key="1">
    <source>
        <dbReference type="ARBA" id="ARBA00022729"/>
    </source>
</evidence>
<dbReference type="Pfam" id="PF24068">
    <property type="entry name" value="TPD1_C"/>
    <property type="match status" value="1"/>
</dbReference>
<sequence>MRSFIVMAALTFGLTVLMILSHSNNGVQEDNNSLIFTRSISAGNNTFPIWSRKLLNSGTEAKKQCSNGDIRITQGTAPPQPSGIPTYIVEITNLCRTTGCAIGDIKLYCAGFASANLINPLIFKHLPSPNHDYCIVNNGNPLNAGAVLSFHYNNNFMYKAFSVSSVTCIS</sequence>
<dbReference type="Proteomes" id="UP001280121">
    <property type="component" value="Unassembled WGS sequence"/>
</dbReference>
<name>A0AAD9TX62_9ROSI</name>
<organism evidence="3 4">
    <name type="scientific">Dipteronia dyeriana</name>
    <dbReference type="NCBI Taxonomy" id="168575"/>
    <lineage>
        <taxon>Eukaryota</taxon>
        <taxon>Viridiplantae</taxon>
        <taxon>Streptophyta</taxon>
        <taxon>Embryophyta</taxon>
        <taxon>Tracheophyta</taxon>
        <taxon>Spermatophyta</taxon>
        <taxon>Magnoliopsida</taxon>
        <taxon>eudicotyledons</taxon>
        <taxon>Gunneridae</taxon>
        <taxon>Pentapetalae</taxon>
        <taxon>rosids</taxon>
        <taxon>malvids</taxon>
        <taxon>Sapindales</taxon>
        <taxon>Sapindaceae</taxon>
        <taxon>Hippocastanoideae</taxon>
        <taxon>Acereae</taxon>
        <taxon>Dipteronia</taxon>
    </lineage>
</organism>
<dbReference type="InterPro" id="IPR040361">
    <property type="entry name" value="TPD1"/>
</dbReference>
<dbReference type="AlphaFoldDB" id="A0AAD9TX62"/>
<comment type="caution">
    <text evidence="3">The sequence shown here is derived from an EMBL/GenBank/DDBJ whole genome shotgun (WGS) entry which is preliminary data.</text>
</comment>
<dbReference type="PANTHER" id="PTHR33184:SF67">
    <property type="entry name" value="PROTEIN TAPETUM DETERMINANT 1"/>
    <property type="match status" value="1"/>
</dbReference>
<evidence type="ECO:0000256" key="2">
    <source>
        <dbReference type="SAM" id="SignalP"/>
    </source>
</evidence>
<feature type="chain" id="PRO_5042145117" evidence="2">
    <location>
        <begin position="27"/>
        <end position="170"/>
    </location>
</feature>
<keyword evidence="1 2" id="KW-0732">Signal</keyword>
<feature type="signal peptide" evidence="2">
    <location>
        <begin position="1"/>
        <end position="26"/>
    </location>
</feature>
<accession>A0AAD9TX62</accession>
<dbReference type="EMBL" id="JANJYI010000006">
    <property type="protein sequence ID" value="KAK2643811.1"/>
    <property type="molecule type" value="Genomic_DNA"/>
</dbReference>
<keyword evidence="4" id="KW-1185">Reference proteome</keyword>
<protein>
    <submittedName>
        <fullName evidence="3">Uncharacterized protein</fullName>
    </submittedName>
</protein>
<gene>
    <name evidence="3" type="ORF">Ddye_019006</name>
</gene>
<reference evidence="3" key="1">
    <citation type="journal article" date="2023" name="Plant J.">
        <title>Genome sequences and population genomics provide insights into the demographic history, inbreeding, and mutation load of two 'living fossil' tree species of Dipteronia.</title>
        <authorList>
            <person name="Feng Y."/>
            <person name="Comes H.P."/>
            <person name="Chen J."/>
            <person name="Zhu S."/>
            <person name="Lu R."/>
            <person name="Zhang X."/>
            <person name="Li P."/>
            <person name="Qiu J."/>
            <person name="Olsen K.M."/>
            <person name="Qiu Y."/>
        </authorList>
    </citation>
    <scope>NUCLEOTIDE SEQUENCE</scope>
    <source>
        <strain evidence="3">KIB01</strain>
    </source>
</reference>